<organism evidence="4 5">
    <name type="scientific">Chryseobacterium camelliae</name>
    <dbReference type="NCBI Taxonomy" id="1265445"/>
    <lineage>
        <taxon>Bacteria</taxon>
        <taxon>Pseudomonadati</taxon>
        <taxon>Bacteroidota</taxon>
        <taxon>Flavobacteriia</taxon>
        <taxon>Flavobacteriales</taxon>
        <taxon>Weeksellaceae</taxon>
        <taxon>Chryseobacterium group</taxon>
        <taxon>Chryseobacterium</taxon>
    </lineage>
</organism>
<keyword evidence="4" id="KW-0378">Hydrolase</keyword>
<dbReference type="InterPro" id="IPR005135">
    <property type="entry name" value="Endo/exonuclease/phosphatase"/>
</dbReference>
<evidence type="ECO:0000313" key="4">
    <source>
        <dbReference type="EMBL" id="MDQ1097013.1"/>
    </source>
</evidence>
<protein>
    <submittedName>
        <fullName evidence="4">Endonuclease/exonuclease/phosphatase (EEP) superfamily protein YafD</fullName>
    </submittedName>
</protein>
<reference evidence="4 5" key="1">
    <citation type="submission" date="2023-07" db="EMBL/GenBank/DDBJ databases">
        <title>Functional and genomic diversity of the sorghum phyllosphere microbiome.</title>
        <authorList>
            <person name="Shade A."/>
        </authorList>
    </citation>
    <scope>NUCLEOTIDE SEQUENCE [LARGE SCALE GENOMIC DNA]</scope>
    <source>
        <strain evidence="4 5">SORGH_AS_1064</strain>
    </source>
</reference>
<dbReference type="Pfam" id="PF03372">
    <property type="entry name" value="Exo_endo_phos"/>
    <property type="match status" value="1"/>
</dbReference>
<dbReference type="GO" id="GO:0004519">
    <property type="term" value="F:endonuclease activity"/>
    <property type="evidence" value="ECO:0007669"/>
    <property type="project" value="UniProtKB-KW"/>
</dbReference>
<name>A0ABU0TIY6_9FLAO</name>
<feature type="region of interest" description="Disordered" evidence="1">
    <location>
        <begin position="329"/>
        <end position="366"/>
    </location>
</feature>
<evidence type="ECO:0000256" key="2">
    <source>
        <dbReference type="SAM" id="Phobius"/>
    </source>
</evidence>
<keyword evidence="4" id="KW-0540">Nuclease</keyword>
<keyword evidence="2" id="KW-0812">Transmembrane</keyword>
<proteinExistence type="predicted"/>
<keyword evidence="2" id="KW-1133">Transmembrane helix</keyword>
<accession>A0ABU0TIY6</accession>
<keyword evidence="2" id="KW-0472">Membrane</keyword>
<feature type="transmembrane region" description="Helical" evidence="2">
    <location>
        <begin position="6"/>
        <end position="27"/>
    </location>
</feature>
<evidence type="ECO:0000259" key="3">
    <source>
        <dbReference type="Pfam" id="PF03372"/>
    </source>
</evidence>
<feature type="compositionally biased region" description="Acidic residues" evidence="1">
    <location>
        <begin position="329"/>
        <end position="349"/>
    </location>
</feature>
<feature type="transmembrane region" description="Helical" evidence="2">
    <location>
        <begin position="39"/>
        <end position="58"/>
    </location>
</feature>
<sequence length="366" mass="42719">MHIIKHMWNVYAGLTILLLILTLLPKIQNSHWIFRVPEFGKIQITFFTLITFGLGFLVSPSPLLWYFQGLLILMFIHHGIILIKYTPLYPVKRSGKGRNSSRDIHFISANVYQFNTEYKRFIQLIEKCKPEIFLTMESNGDWEKALRVLEQDYPFHHKVTLENTYGMHFYSKIRIKDAKTHYFVADDIPTIEAHLETEDGFSFVFFGIHPPPPSPTEEETSKERDGDLLSTAKRVQEIKEPTIVVGDFNNVAWSRSSILFRKTSELIDPRIGRAFVSTFHAKYKLLRFPIDLMFHSEDIFIRKLTTMENFGSDHLPVYCEFFIDHQNTEQEEQIEEATAEEEAEAEEMIEEGKKEDGNRDAVVTED</sequence>
<dbReference type="InterPro" id="IPR036691">
    <property type="entry name" value="Endo/exonu/phosph_ase_sf"/>
</dbReference>
<comment type="caution">
    <text evidence="4">The sequence shown here is derived from an EMBL/GenBank/DDBJ whole genome shotgun (WGS) entry which is preliminary data.</text>
</comment>
<feature type="domain" description="Endonuclease/exonuclease/phosphatase" evidence="3">
    <location>
        <begin position="108"/>
        <end position="314"/>
    </location>
</feature>
<keyword evidence="4" id="KW-0255">Endonuclease</keyword>
<dbReference type="Gene3D" id="3.60.10.10">
    <property type="entry name" value="Endonuclease/exonuclease/phosphatase"/>
    <property type="match status" value="1"/>
</dbReference>
<dbReference type="RefSeq" id="WP_307450247.1">
    <property type="nucleotide sequence ID" value="NZ_JAUTAL010000001.1"/>
</dbReference>
<dbReference type="EMBL" id="JAUTAL010000001">
    <property type="protein sequence ID" value="MDQ1097013.1"/>
    <property type="molecule type" value="Genomic_DNA"/>
</dbReference>
<feature type="compositionally biased region" description="Basic and acidic residues" evidence="1">
    <location>
        <begin position="350"/>
        <end position="359"/>
    </location>
</feature>
<feature type="transmembrane region" description="Helical" evidence="2">
    <location>
        <begin position="64"/>
        <end position="83"/>
    </location>
</feature>
<dbReference type="Proteomes" id="UP001225072">
    <property type="component" value="Unassembled WGS sequence"/>
</dbReference>
<evidence type="ECO:0000256" key="1">
    <source>
        <dbReference type="SAM" id="MobiDB-lite"/>
    </source>
</evidence>
<dbReference type="SUPFAM" id="SSF56219">
    <property type="entry name" value="DNase I-like"/>
    <property type="match status" value="1"/>
</dbReference>
<evidence type="ECO:0000313" key="5">
    <source>
        <dbReference type="Proteomes" id="UP001225072"/>
    </source>
</evidence>
<gene>
    <name evidence="4" type="ORF">QE404_002160</name>
</gene>
<keyword evidence="5" id="KW-1185">Reference proteome</keyword>